<organism evidence="3 4">
    <name type="scientific">Fusarium culmorum</name>
    <dbReference type="NCBI Taxonomy" id="5516"/>
    <lineage>
        <taxon>Eukaryota</taxon>
        <taxon>Fungi</taxon>
        <taxon>Dikarya</taxon>
        <taxon>Ascomycota</taxon>
        <taxon>Pezizomycotina</taxon>
        <taxon>Sordariomycetes</taxon>
        <taxon>Hypocreomycetidae</taxon>
        <taxon>Hypocreales</taxon>
        <taxon>Nectriaceae</taxon>
        <taxon>Fusarium</taxon>
    </lineage>
</organism>
<dbReference type="PANTHER" id="PTHR11117">
    <property type="entry name" value="SUCCINYL-COA LIGASE SUBUNIT ALPHA"/>
    <property type="match status" value="1"/>
</dbReference>
<evidence type="ECO:0000256" key="1">
    <source>
        <dbReference type="ARBA" id="ARBA00022741"/>
    </source>
</evidence>
<dbReference type="EMBL" id="PVEM01000003">
    <property type="protein sequence ID" value="PTD09775.1"/>
    <property type="molecule type" value="Genomic_DNA"/>
</dbReference>
<proteinExistence type="predicted"/>
<comment type="caution">
    <text evidence="3">The sequence shown here is derived from an EMBL/GenBank/DDBJ whole genome shotgun (WGS) entry which is preliminary data.</text>
</comment>
<dbReference type="Gene3D" id="3.40.50.261">
    <property type="entry name" value="Succinyl-CoA synthetase domains"/>
    <property type="match status" value="1"/>
</dbReference>
<dbReference type="PRINTS" id="PR01798">
    <property type="entry name" value="SCOASYNTHASE"/>
</dbReference>
<dbReference type="SMART" id="SM00881">
    <property type="entry name" value="CoA_binding"/>
    <property type="match status" value="1"/>
</dbReference>
<dbReference type="Proteomes" id="UP000241587">
    <property type="component" value="Unassembled WGS sequence"/>
</dbReference>
<keyword evidence="1" id="KW-0547">Nucleotide-binding</keyword>
<name>A0A2T4H1W4_FUSCU</name>
<dbReference type="InterPro" id="IPR003781">
    <property type="entry name" value="CoA-bd"/>
</dbReference>
<sequence length="382" mass="41598">MLTSRFRLAAKGLVRGFHSGTYESTIRNLNIDDQTRVIYQGAFNSLPLTGWTKLIDYSLHRRRSMDTTTRRATKNAQDTIAYGTKVVGGVTKGPKVDTHLGLPLFGSMEKAAEALKPDVSAVFIRGSLAADAIIEAIKVEIPLIVSVAEHVPVHDMLRVHEVLRTQSKSRLVGPNCPGIIAPEQCRVGIMPYKQYTRGCVGIVSKSGTLSYEAVGATSRAGLGQSLVVGMGGDMIPGTSLVDALKLFFEHDETKGMIVIGEIGGEAELEAADLIERYRRNTPKPKPIIAMVAGQTAPEHRIMGHAGAMRRDSVDPTAREKAAALQNAGAVVVPHPGVMGNIMEKLLASYESGNFEYMQKRKEAEPIDIEARMKRNRIDIWGR</sequence>
<dbReference type="OrthoDB" id="1664372at2759"/>
<dbReference type="GO" id="GO:0004775">
    <property type="term" value="F:succinate-CoA ligase (ADP-forming) activity"/>
    <property type="evidence" value="ECO:0007669"/>
    <property type="project" value="TreeGrafter"/>
</dbReference>
<accession>A0A2T4H1W4</accession>
<dbReference type="InterPro" id="IPR033847">
    <property type="entry name" value="Citrt_syn/SCS-alpha_CS"/>
</dbReference>
<dbReference type="InterPro" id="IPR016102">
    <property type="entry name" value="Succinyl-CoA_synth-like"/>
</dbReference>
<dbReference type="Pfam" id="PF00549">
    <property type="entry name" value="Ligase_CoA"/>
    <property type="match status" value="1"/>
</dbReference>
<dbReference type="OMA" id="DAGIKYC"/>
<dbReference type="GO" id="GO:0006099">
    <property type="term" value="P:tricarboxylic acid cycle"/>
    <property type="evidence" value="ECO:0007669"/>
    <property type="project" value="TreeGrafter"/>
</dbReference>
<feature type="domain" description="CoA-binding" evidence="2">
    <location>
        <begin position="59"/>
        <end position="151"/>
    </location>
</feature>
<dbReference type="Pfam" id="PF02629">
    <property type="entry name" value="CoA_binding"/>
    <property type="match status" value="1"/>
</dbReference>
<dbReference type="PROSITE" id="PS01216">
    <property type="entry name" value="SUCCINYL_COA_LIG_1"/>
    <property type="match status" value="1"/>
</dbReference>
<evidence type="ECO:0000313" key="4">
    <source>
        <dbReference type="Proteomes" id="UP000241587"/>
    </source>
</evidence>
<protein>
    <submittedName>
        <fullName evidence="3">Putative succinate-CoA ligase [ADP-forming] subunit alpha, mitochondrial</fullName>
    </submittedName>
</protein>
<dbReference type="SUPFAM" id="SSF52210">
    <property type="entry name" value="Succinyl-CoA synthetase domains"/>
    <property type="match status" value="1"/>
</dbReference>
<reference evidence="3 4" key="1">
    <citation type="submission" date="2018-02" db="EMBL/GenBank/DDBJ databases">
        <title>Fusarium culmorum secondary metabolites in fungal-bacterial-plant interactions.</title>
        <authorList>
            <person name="Schmidt R."/>
        </authorList>
    </citation>
    <scope>NUCLEOTIDE SEQUENCE [LARGE SCALE GENOMIC DNA]</scope>
    <source>
        <strain evidence="3 4">PV</strain>
    </source>
</reference>
<dbReference type="Gene3D" id="3.40.50.720">
    <property type="entry name" value="NAD(P)-binding Rossmann-like Domain"/>
    <property type="match status" value="1"/>
</dbReference>
<keyword evidence="3" id="KW-0436">Ligase</keyword>
<keyword evidence="4" id="KW-1185">Reference proteome</keyword>
<dbReference type="GO" id="GO:0004776">
    <property type="term" value="F:succinate-CoA ligase (GDP-forming) activity"/>
    <property type="evidence" value="ECO:0007669"/>
    <property type="project" value="TreeGrafter"/>
</dbReference>
<dbReference type="InterPro" id="IPR036291">
    <property type="entry name" value="NAD(P)-bd_dom_sf"/>
</dbReference>
<dbReference type="SUPFAM" id="SSF51735">
    <property type="entry name" value="NAD(P)-binding Rossmann-fold domains"/>
    <property type="match status" value="1"/>
</dbReference>
<dbReference type="InterPro" id="IPR005811">
    <property type="entry name" value="SUCC_ACL_C"/>
</dbReference>
<evidence type="ECO:0000259" key="2">
    <source>
        <dbReference type="SMART" id="SM00881"/>
    </source>
</evidence>
<dbReference type="GO" id="GO:0005739">
    <property type="term" value="C:mitochondrion"/>
    <property type="evidence" value="ECO:0007669"/>
    <property type="project" value="TreeGrafter"/>
</dbReference>
<gene>
    <name evidence="3" type="ORF">FCULG_00007367</name>
</gene>
<dbReference type="PANTHER" id="PTHR11117:SF6">
    <property type="entry name" value="SYNTHETASE SUBUNIT ALPHA, PUTATIVE (AFU_ORTHOLOGUE AFUA_1G10830)-RELATED"/>
    <property type="match status" value="1"/>
</dbReference>
<dbReference type="GO" id="GO:0009361">
    <property type="term" value="C:succinate-CoA ligase complex (ADP-forming)"/>
    <property type="evidence" value="ECO:0007669"/>
    <property type="project" value="TreeGrafter"/>
</dbReference>
<dbReference type="AlphaFoldDB" id="A0A2T4H1W4"/>
<evidence type="ECO:0000313" key="3">
    <source>
        <dbReference type="EMBL" id="PTD09775.1"/>
    </source>
</evidence>
<dbReference type="GO" id="GO:0000166">
    <property type="term" value="F:nucleotide binding"/>
    <property type="evidence" value="ECO:0007669"/>
    <property type="project" value="UniProtKB-KW"/>
</dbReference>